<sequence>MDYFDPFQECNDGVASLRDGSTCDVIRTGTVRIHFFDVIFSTLNDVTYVPKIRENYVSVSQLDSNNCRTTVEGRVVKITCGYMVLTKGRKCEKLYCLDRSMVTQVPNTTKKQGNDEGKRRGHMIPSPFSPFFMFYLKKRHGEGVISLAMPLQLRGHLMPSSCPRKVP</sequence>
<evidence type="ECO:0000259" key="1">
    <source>
        <dbReference type="Pfam" id="PF22936"/>
    </source>
</evidence>
<evidence type="ECO:0000313" key="2">
    <source>
        <dbReference type="EMBL" id="GAV79089.1"/>
    </source>
</evidence>
<evidence type="ECO:0000313" key="3">
    <source>
        <dbReference type="Proteomes" id="UP000187406"/>
    </source>
</evidence>
<dbReference type="InterPro" id="IPR054722">
    <property type="entry name" value="PolX-like_BBD"/>
</dbReference>
<dbReference type="Proteomes" id="UP000187406">
    <property type="component" value="Unassembled WGS sequence"/>
</dbReference>
<name>A0A1Q3CFT5_CEPFO</name>
<reference evidence="3" key="1">
    <citation type="submission" date="2016-04" db="EMBL/GenBank/DDBJ databases">
        <title>Cephalotus genome sequencing.</title>
        <authorList>
            <person name="Fukushima K."/>
            <person name="Hasebe M."/>
            <person name="Fang X."/>
        </authorList>
    </citation>
    <scope>NUCLEOTIDE SEQUENCE [LARGE SCALE GENOMIC DNA]</scope>
    <source>
        <strain evidence="3">cv. St1</strain>
    </source>
</reference>
<dbReference type="EMBL" id="BDDD01001909">
    <property type="protein sequence ID" value="GAV79089.1"/>
    <property type="molecule type" value="Genomic_DNA"/>
</dbReference>
<dbReference type="Pfam" id="PF22936">
    <property type="entry name" value="Pol_BBD"/>
    <property type="match status" value="1"/>
</dbReference>
<gene>
    <name evidence="2" type="ORF">CFOL_v3_22554</name>
</gene>
<keyword evidence="3" id="KW-1185">Reference proteome</keyword>
<protein>
    <recommendedName>
        <fullName evidence="1">Retrovirus-related Pol polyprotein from transposon TNT 1-94-like beta-barrel domain-containing protein</fullName>
    </recommendedName>
</protein>
<accession>A0A1Q3CFT5</accession>
<organism evidence="2 3">
    <name type="scientific">Cephalotus follicularis</name>
    <name type="common">Albany pitcher plant</name>
    <dbReference type="NCBI Taxonomy" id="3775"/>
    <lineage>
        <taxon>Eukaryota</taxon>
        <taxon>Viridiplantae</taxon>
        <taxon>Streptophyta</taxon>
        <taxon>Embryophyta</taxon>
        <taxon>Tracheophyta</taxon>
        <taxon>Spermatophyta</taxon>
        <taxon>Magnoliopsida</taxon>
        <taxon>eudicotyledons</taxon>
        <taxon>Gunneridae</taxon>
        <taxon>Pentapetalae</taxon>
        <taxon>rosids</taxon>
        <taxon>fabids</taxon>
        <taxon>Oxalidales</taxon>
        <taxon>Cephalotaceae</taxon>
        <taxon>Cephalotus</taxon>
    </lineage>
</organism>
<proteinExistence type="predicted"/>
<comment type="caution">
    <text evidence="2">The sequence shown here is derived from an EMBL/GenBank/DDBJ whole genome shotgun (WGS) entry which is preliminary data.</text>
</comment>
<dbReference type="InParanoid" id="A0A1Q3CFT5"/>
<dbReference type="AlphaFoldDB" id="A0A1Q3CFT5"/>
<feature type="domain" description="Retrovirus-related Pol polyprotein from transposon TNT 1-94-like beta-barrel" evidence="1">
    <location>
        <begin position="2"/>
        <end position="67"/>
    </location>
</feature>